<gene>
    <name evidence="12" type="ORF">JZK55_17900</name>
</gene>
<dbReference type="SMART" id="SM00065">
    <property type="entry name" value="GAF"/>
    <property type="match status" value="1"/>
</dbReference>
<reference evidence="12 13" key="1">
    <citation type="submission" date="2020-03" db="EMBL/GenBank/DDBJ databases">
        <title>Complete genome sequences of two sulfur-disproportionating bacterial strains T55J and Mzg5.</title>
        <authorList>
            <person name="Umezawa K."/>
            <person name="Kojima H."/>
            <person name="Kato Y."/>
            <person name="Fukui M."/>
        </authorList>
    </citation>
    <scope>NUCLEOTIDE SEQUENCE [LARGE SCALE GENOMIC DNA]</scope>
    <source>
        <strain evidence="12 13">T55J</strain>
    </source>
</reference>
<dbReference type="Gene3D" id="3.30.450.40">
    <property type="match status" value="1"/>
</dbReference>
<evidence type="ECO:0000256" key="7">
    <source>
        <dbReference type="SAM" id="Phobius"/>
    </source>
</evidence>
<dbReference type="InterPro" id="IPR001610">
    <property type="entry name" value="PAC"/>
</dbReference>
<dbReference type="InterPro" id="IPR004358">
    <property type="entry name" value="Sig_transdc_His_kin-like_C"/>
</dbReference>
<dbReference type="PROSITE" id="PS50110">
    <property type="entry name" value="RESPONSE_REGULATORY"/>
    <property type="match status" value="1"/>
</dbReference>
<feature type="domain" description="Response regulatory" evidence="9">
    <location>
        <begin position="778"/>
        <end position="896"/>
    </location>
</feature>
<dbReference type="InterPro" id="IPR001789">
    <property type="entry name" value="Sig_transdc_resp-reg_receiver"/>
</dbReference>
<dbReference type="InterPro" id="IPR005467">
    <property type="entry name" value="His_kinase_dom"/>
</dbReference>
<keyword evidence="7" id="KW-0472">Membrane</keyword>
<dbReference type="InterPro" id="IPR036097">
    <property type="entry name" value="HisK_dim/P_sf"/>
</dbReference>
<dbReference type="PRINTS" id="PR00344">
    <property type="entry name" value="BCTRLSENSOR"/>
</dbReference>
<dbReference type="AlphaFoldDB" id="A0A7G1H2H9"/>
<dbReference type="CDD" id="cd00082">
    <property type="entry name" value="HisKA"/>
    <property type="match status" value="1"/>
</dbReference>
<dbReference type="InterPro" id="IPR029016">
    <property type="entry name" value="GAF-like_dom_sf"/>
</dbReference>
<dbReference type="InterPro" id="IPR035965">
    <property type="entry name" value="PAS-like_dom_sf"/>
</dbReference>
<evidence type="ECO:0000256" key="4">
    <source>
        <dbReference type="ARBA" id="ARBA00022679"/>
    </source>
</evidence>
<protein>
    <recommendedName>
        <fullName evidence="2">histidine kinase</fullName>
        <ecNumber evidence="2">2.7.13.3</ecNumber>
    </recommendedName>
</protein>
<dbReference type="RefSeq" id="WP_203472029.1">
    <property type="nucleotide sequence ID" value="NZ_AP022873.1"/>
</dbReference>
<keyword evidence="4" id="KW-0808">Transferase</keyword>
<dbReference type="PANTHER" id="PTHR43065:SF42">
    <property type="entry name" value="TWO-COMPONENT SENSOR PPRA"/>
    <property type="match status" value="1"/>
</dbReference>
<dbReference type="CDD" id="cd00130">
    <property type="entry name" value="PAS"/>
    <property type="match status" value="1"/>
</dbReference>
<feature type="domain" description="Histidine kinase" evidence="8">
    <location>
        <begin position="538"/>
        <end position="760"/>
    </location>
</feature>
<evidence type="ECO:0000259" key="11">
    <source>
        <dbReference type="PROSITE" id="PS50113"/>
    </source>
</evidence>
<proteinExistence type="predicted"/>
<feature type="transmembrane region" description="Helical" evidence="7">
    <location>
        <begin position="12"/>
        <end position="33"/>
    </location>
</feature>
<evidence type="ECO:0000256" key="3">
    <source>
        <dbReference type="ARBA" id="ARBA00022553"/>
    </source>
</evidence>
<dbReference type="SMART" id="SM00091">
    <property type="entry name" value="PAS"/>
    <property type="match status" value="1"/>
</dbReference>
<dbReference type="Gene3D" id="3.30.565.10">
    <property type="entry name" value="Histidine kinase-like ATPase, C-terminal domain"/>
    <property type="match status" value="1"/>
</dbReference>
<dbReference type="InterPro" id="IPR003018">
    <property type="entry name" value="GAF"/>
</dbReference>
<dbReference type="KEGG" id="dtp:JZK55_17900"/>
<evidence type="ECO:0000313" key="13">
    <source>
        <dbReference type="Proteomes" id="UP000516360"/>
    </source>
</evidence>
<keyword evidence="13" id="KW-1185">Reference proteome</keyword>
<sequence>MIDKNSIRFKIIIPIIIFIVVIMLSMLIVGYHVSKNIFMEYHTFLISRHSSEIQRIVETAINELITSGLIDKEIVVDAKKKTLIEEIKSYWSSNNLSGFITTSDGKVIYSSLGNALMKSLESHLPETGDFHLKRSFTHIGGSVINIPLWGYKIVFIEEPFIPFIYLLSRDFTTALIAPLIAISCIFLIAITFIVLKKNLYYPIEQIISHVQDNKVIEKTGITELDTVGSVINTAFESLNKKTTQYQTLHSIAVSMHEYFSVDEILNLIIDRASKLINAELAAIVIYNDKGKFKKLITRGTIIRTRDSLPEGKGILEIMRLSLTPVHINDVASHPAFSGSFPEGHPVIRNLLAYPIFSGEGKPIGAMYFGNKPEGFSDDDENILKAICADAAIALNKAENLILLQRFQQVIDSAFDVIVITDANGYITYVNPAFETVTGYSKEEVIGKKTNILKSGYHDEDFYKNLWDTIKAGDVWKGEFINRKKNGEIYYASATIFPIHSEGEIFYAAIQRDITSEKKLYEQLLRAQKMEAIGTLAGGIAHDFNNILTAVLGYSEIILAMTKEGDPFYRPASIINDAAQKGADLAKKILMVTRKEKMEAKSININEIILDSMELLQRSIPKSVEIVVNLKEDIPQTMADPTQIQQVIMNLAVNARDAMPNGGKLTIETDVVGIENGAANGIHADKDGFIKLSVSDTGMGMDTETQRKIFDPFFTTKETGKGTGLGLYIVHSIVNNHGGYVNLYSEIGKGTRFNIYLPIIKTADTEESSKAEDIKGSGTILVIDDEADIRELCKDMLEPIGYTVLLAGSGSDGINLYRTMKDKISVVIVDMIMPKIGGSEVFQAIKTINPDAKIILCSGYSHEGFAGIDNLLKSGAAGFVQKPFTRHAIAKAIKNAITQTKEA</sequence>
<dbReference type="InterPro" id="IPR003594">
    <property type="entry name" value="HATPase_dom"/>
</dbReference>
<keyword evidence="7" id="KW-0812">Transmembrane</keyword>
<accession>A0A7G1H2H9</accession>
<dbReference type="Gene3D" id="1.10.287.130">
    <property type="match status" value="1"/>
</dbReference>
<dbReference type="SUPFAM" id="SSF55785">
    <property type="entry name" value="PYP-like sensor domain (PAS domain)"/>
    <property type="match status" value="1"/>
</dbReference>
<feature type="modified residue" description="4-aspartylphosphate" evidence="6">
    <location>
        <position position="829"/>
    </location>
</feature>
<evidence type="ECO:0000259" key="10">
    <source>
        <dbReference type="PROSITE" id="PS50112"/>
    </source>
</evidence>
<dbReference type="GO" id="GO:0000155">
    <property type="term" value="F:phosphorelay sensor kinase activity"/>
    <property type="evidence" value="ECO:0007669"/>
    <property type="project" value="InterPro"/>
</dbReference>
<evidence type="ECO:0000259" key="8">
    <source>
        <dbReference type="PROSITE" id="PS50109"/>
    </source>
</evidence>
<evidence type="ECO:0000256" key="5">
    <source>
        <dbReference type="ARBA" id="ARBA00022777"/>
    </source>
</evidence>
<organism evidence="12 13">
    <name type="scientific">Dissulfurispira thermophila</name>
    <dbReference type="NCBI Taxonomy" id="2715679"/>
    <lineage>
        <taxon>Bacteria</taxon>
        <taxon>Pseudomonadati</taxon>
        <taxon>Nitrospirota</taxon>
        <taxon>Thermodesulfovibrionia</taxon>
        <taxon>Thermodesulfovibrionales</taxon>
        <taxon>Dissulfurispiraceae</taxon>
        <taxon>Dissulfurispira</taxon>
    </lineage>
</organism>
<evidence type="ECO:0000256" key="2">
    <source>
        <dbReference type="ARBA" id="ARBA00012438"/>
    </source>
</evidence>
<feature type="domain" description="PAS" evidence="10">
    <location>
        <begin position="402"/>
        <end position="460"/>
    </location>
</feature>
<feature type="transmembrane region" description="Helical" evidence="7">
    <location>
        <begin position="175"/>
        <end position="195"/>
    </location>
</feature>
<evidence type="ECO:0000256" key="1">
    <source>
        <dbReference type="ARBA" id="ARBA00000085"/>
    </source>
</evidence>
<evidence type="ECO:0000256" key="6">
    <source>
        <dbReference type="PROSITE-ProRule" id="PRU00169"/>
    </source>
</evidence>
<evidence type="ECO:0000313" key="12">
    <source>
        <dbReference type="EMBL" id="BCB96868.1"/>
    </source>
</evidence>
<dbReference type="SMART" id="SM00387">
    <property type="entry name" value="HATPase_c"/>
    <property type="match status" value="1"/>
</dbReference>
<dbReference type="SMART" id="SM00448">
    <property type="entry name" value="REC"/>
    <property type="match status" value="1"/>
</dbReference>
<dbReference type="PROSITE" id="PS50112">
    <property type="entry name" value="PAS"/>
    <property type="match status" value="1"/>
</dbReference>
<dbReference type="InterPro" id="IPR036890">
    <property type="entry name" value="HATPase_C_sf"/>
</dbReference>
<dbReference type="Gene3D" id="3.30.450.20">
    <property type="entry name" value="PAS domain"/>
    <property type="match status" value="1"/>
</dbReference>
<dbReference type="Gene3D" id="3.40.50.2300">
    <property type="match status" value="1"/>
</dbReference>
<keyword evidence="5" id="KW-0418">Kinase</keyword>
<dbReference type="Pfam" id="PF00072">
    <property type="entry name" value="Response_reg"/>
    <property type="match status" value="1"/>
</dbReference>
<dbReference type="SUPFAM" id="SSF55781">
    <property type="entry name" value="GAF domain-like"/>
    <property type="match status" value="1"/>
</dbReference>
<dbReference type="Pfam" id="PF13185">
    <property type="entry name" value="GAF_2"/>
    <property type="match status" value="1"/>
</dbReference>
<dbReference type="PANTHER" id="PTHR43065">
    <property type="entry name" value="SENSOR HISTIDINE KINASE"/>
    <property type="match status" value="1"/>
</dbReference>
<evidence type="ECO:0000259" key="9">
    <source>
        <dbReference type="PROSITE" id="PS50110"/>
    </source>
</evidence>
<dbReference type="InterPro" id="IPR003661">
    <property type="entry name" value="HisK_dim/P_dom"/>
</dbReference>
<dbReference type="PROSITE" id="PS50113">
    <property type="entry name" value="PAC"/>
    <property type="match status" value="1"/>
</dbReference>
<dbReference type="EMBL" id="AP022873">
    <property type="protein sequence ID" value="BCB96868.1"/>
    <property type="molecule type" value="Genomic_DNA"/>
</dbReference>
<dbReference type="SUPFAM" id="SSF47384">
    <property type="entry name" value="Homodimeric domain of signal transducing histidine kinase"/>
    <property type="match status" value="1"/>
</dbReference>
<dbReference type="Proteomes" id="UP000516360">
    <property type="component" value="Chromosome"/>
</dbReference>
<name>A0A7G1H2H9_9BACT</name>
<dbReference type="PROSITE" id="PS50109">
    <property type="entry name" value="HIS_KIN"/>
    <property type="match status" value="1"/>
</dbReference>
<dbReference type="EC" id="2.7.13.3" evidence="2"/>
<dbReference type="InterPro" id="IPR000014">
    <property type="entry name" value="PAS"/>
</dbReference>
<comment type="catalytic activity">
    <reaction evidence="1">
        <text>ATP + protein L-histidine = ADP + protein N-phospho-L-histidine.</text>
        <dbReference type="EC" id="2.7.13.3"/>
    </reaction>
</comment>
<dbReference type="SUPFAM" id="SSF55874">
    <property type="entry name" value="ATPase domain of HSP90 chaperone/DNA topoisomerase II/histidine kinase"/>
    <property type="match status" value="1"/>
</dbReference>
<dbReference type="InterPro" id="IPR011006">
    <property type="entry name" value="CheY-like_superfamily"/>
</dbReference>
<dbReference type="Pfam" id="PF02518">
    <property type="entry name" value="HATPase_c"/>
    <property type="match status" value="1"/>
</dbReference>
<dbReference type="NCBIfam" id="TIGR00229">
    <property type="entry name" value="sensory_box"/>
    <property type="match status" value="1"/>
</dbReference>
<dbReference type="InterPro" id="IPR000700">
    <property type="entry name" value="PAS-assoc_C"/>
</dbReference>
<dbReference type="SUPFAM" id="SSF52172">
    <property type="entry name" value="CheY-like"/>
    <property type="match status" value="1"/>
</dbReference>
<keyword evidence="3 6" id="KW-0597">Phosphoprotein</keyword>
<keyword evidence="7" id="KW-1133">Transmembrane helix</keyword>
<dbReference type="SMART" id="SM00086">
    <property type="entry name" value="PAC"/>
    <property type="match status" value="1"/>
</dbReference>
<feature type="domain" description="PAC" evidence="11">
    <location>
        <begin position="475"/>
        <end position="525"/>
    </location>
</feature>
<dbReference type="Pfam" id="PF13426">
    <property type="entry name" value="PAS_9"/>
    <property type="match status" value="1"/>
</dbReference>